<feature type="region of interest" description="Disordered" evidence="2">
    <location>
        <begin position="530"/>
        <end position="567"/>
    </location>
</feature>
<name>A0ABD3REC7_9STRA</name>
<evidence type="ECO:0000256" key="1">
    <source>
        <dbReference type="SAM" id="Coils"/>
    </source>
</evidence>
<sequence length="567" mass="63497">MTNADIGKRPGLQRAVGQRFKVIDDGEQTLLSTAKNSVSSVANGSAFASGGGGNTSFTSDEKYKEVLSARKIPQILLDEHEYRNTPNTDGECFRVIDGEPRSISTVTNGISSVANSASGVGNLTDTSGEKNKLSTRKIPQTLQKKNNQLHPIDECDYAMPNGPQTVEFDANDSLRLSDYSFNTTSSFIPCAVNGAKEYSIEHESQYSSDTLTFFPGATVRSYSALIKEFAGESSSTANKEESATAEESFITADTAVRQRVDVSDCGRSNDNLARALVASGRLSEASTFTSASFKEFRAFVYGNEKEEEVLSDLVSSLQNTTIQQEHTIQQLLLHITKIETQLQSQCESKKAESNEHNQRPMMDPPSRSDDSDEDPPQSQKKYDDLMKEIGRLSDENGQLLNKCQRLEEDENQYKKLLALQNDLQAEKDYIRALVSTTKNELVDFAKVHEDCKGCYEIELARLKDEVNQAVFSKEELNAKLSKENEEAYQLCEILQQEIDMLRKELEEVRGRGESSSENEMKYFRKVSWADEKRKSAPQHVLFDENEANDNVLVDKNDEERDTYRDSF</sequence>
<protein>
    <submittedName>
        <fullName evidence="3">Uncharacterized protein</fullName>
    </submittedName>
</protein>
<keyword evidence="4" id="KW-1185">Reference proteome</keyword>
<feature type="compositionally biased region" description="Basic and acidic residues" evidence="2">
    <location>
        <begin position="552"/>
        <end position="567"/>
    </location>
</feature>
<dbReference type="EMBL" id="JALLPB020000265">
    <property type="protein sequence ID" value="KAL3811370.1"/>
    <property type="molecule type" value="Genomic_DNA"/>
</dbReference>
<keyword evidence="1" id="KW-0175">Coiled coil</keyword>
<dbReference type="Proteomes" id="UP001530377">
    <property type="component" value="Unassembled WGS sequence"/>
</dbReference>
<evidence type="ECO:0000256" key="2">
    <source>
        <dbReference type="SAM" id="MobiDB-lite"/>
    </source>
</evidence>
<evidence type="ECO:0000313" key="3">
    <source>
        <dbReference type="EMBL" id="KAL3811370.1"/>
    </source>
</evidence>
<reference evidence="3 4" key="1">
    <citation type="submission" date="2024-10" db="EMBL/GenBank/DDBJ databases">
        <title>Updated reference genomes for cyclostephanoid diatoms.</title>
        <authorList>
            <person name="Roberts W.R."/>
            <person name="Alverson A.J."/>
        </authorList>
    </citation>
    <scope>NUCLEOTIDE SEQUENCE [LARGE SCALE GENOMIC DNA]</scope>
    <source>
        <strain evidence="3 4">AJA228-03</strain>
    </source>
</reference>
<feature type="compositionally biased region" description="Basic and acidic residues" evidence="2">
    <location>
        <begin position="347"/>
        <end position="358"/>
    </location>
</feature>
<accession>A0ABD3REC7</accession>
<dbReference type="AlphaFoldDB" id="A0ABD3REC7"/>
<feature type="coiled-coil region" evidence="1">
    <location>
        <begin position="382"/>
        <end position="426"/>
    </location>
</feature>
<feature type="region of interest" description="Disordered" evidence="2">
    <location>
        <begin position="344"/>
        <end position="380"/>
    </location>
</feature>
<gene>
    <name evidence="3" type="ORF">ACHAXA_011334</name>
</gene>
<comment type="caution">
    <text evidence="3">The sequence shown here is derived from an EMBL/GenBank/DDBJ whole genome shotgun (WGS) entry which is preliminary data.</text>
</comment>
<organism evidence="3 4">
    <name type="scientific">Cyclostephanos tholiformis</name>
    <dbReference type="NCBI Taxonomy" id="382380"/>
    <lineage>
        <taxon>Eukaryota</taxon>
        <taxon>Sar</taxon>
        <taxon>Stramenopiles</taxon>
        <taxon>Ochrophyta</taxon>
        <taxon>Bacillariophyta</taxon>
        <taxon>Coscinodiscophyceae</taxon>
        <taxon>Thalassiosirophycidae</taxon>
        <taxon>Stephanodiscales</taxon>
        <taxon>Stephanodiscaceae</taxon>
        <taxon>Cyclostephanos</taxon>
    </lineage>
</organism>
<evidence type="ECO:0000313" key="4">
    <source>
        <dbReference type="Proteomes" id="UP001530377"/>
    </source>
</evidence>
<feature type="coiled-coil region" evidence="1">
    <location>
        <begin position="459"/>
        <end position="511"/>
    </location>
</feature>
<proteinExistence type="predicted"/>